<evidence type="ECO:0000256" key="5">
    <source>
        <dbReference type="ARBA" id="ARBA00022989"/>
    </source>
</evidence>
<evidence type="ECO:0000256" key="8">
    <source>
        <dbReference type="ARBA" id="ARBA00024438"/>
    </source>
</evidence>
<comment type="subcellular location">
    <subcellularLocation>
        <location evidence="2">Cell membrane</location>
    </subcellularLocation>
    <subcellularLocation>
        <location evidence="1">Membrane</location>
        <topology evidence="1">Single-pass membrane protein</topology>
    </subcellularLocation>
</comment>
<comment type="caution">
    <text evidence="14">The sequence shown here is derived from an EMBL/GenBank/DDBJ whole genome shotgun (WGS) entry which is preliminary data.</text>
</comment>
<sequence>MNPYTPTPCDDVELYALDGLDDAERSRFQEHLATCADCQARLAELQDVTDALLFVPDDVEPPQGMRERVLSAVTALPQADVQTKTHVEEKIVQMPAATRKSWQQRLFPYVSAVAVLAVAFLGWQNVTLHRQNAAQSQQIEQLGQLVATANLTPAEPFQGAGGQAMLLQEGAQKIVMIKTSNLPKPTDREQYTLWVMNHGKTQVLNGGTFVPTGSNGVGMVVFPVQMQDFDTVAISLEPDAYSGNTPRGVPVMTAQFNL</sequence>
<evidence type="ECO:0000259" key="13">
    <source>
        <dbReference type="Pfam" id="PF13490"/>
    </source>
</evidence>
<keyword evidence="15" id="KW-1185">Reference proteome</keyword>
<evidence type="ECO:0000259" key="12">
    <source>
        <dbReference type="Pfam" id="PF10099"/>
    </source>
</evidence>
<reference evidence="14 15" key="1">
    <citation type="submission" date="2021-01" db="EMBL/GenBank/DDBJ databases">
        <title>Tumebacillus sp. strain ITR2 16S ribosomal RNA gene Genome sequencing and assembly.</title>
        <authorList>
            <person name="Kang M."/>
        </authorList>
    </citation>
    <scope>NUCLEOTIDE SEQUENCE [LARGE SCALE GENOMIC DNA]</scope>
    <source>
        <strain evidence="14 15">ITR2</strain>
    </source>
</reference>
<evidence type="ECO:0000256" key="10">
    <source>
        <dbReference type="ARBA" id="ARBA00030803"/>
    </source>
</evidence>
<dbReference type="Proteomes" id="UP000602284">
    <property type="component" value="Unassembled WGS sequence"/>
</dbReference>
<dbReference type="EMBL" id="JAEQNB010000008">
    <property type="protein sequence ID" value="MBL0389050.1"/>
    <property type="molecule type" value="Genomic_DNA"/>
</dbReference>
<dbReference type="PANTHER" id="PTHR37461:SF1">
    <property type="entry name" value="ANTI-SIGMA-K FACTOR RSKA"/>
    <property type="match status" value="1"/>
</dbReference>
<gene>
    <name evidence="14" type="ORF">JJB07_20875</name>
</gene>
<dbReference type="Pfam" id="PF10099">
    <property type="entry name" value="RskA_C"/>
    <property type="match status" value="1"/>
</dbReference>
<accession>A0ABS1JFI4</accession>
<comment type="similarity">
    <text evidence="7">Belongs to the zinc-associated anti-sigma factor (ZAS) superfamily. Anti-sigma-W factor family.</text>
</comment>
<keyword evidence="5 11" id="KW-1133">Transmembrane helix</keyword>
<keyword evidence="6 11" id="KW-0472">Membrane</keyword>
<evidence type="ECO:0000256" key="4">
    <source>
        <dbReference type="ARBA" id="ARBA00022692"/>
    </source>
</evidence>
<evidence type="ECO:0000256" key="1">
    <source>
        <dbReference type="ARBA" id="ARBA00004167"/>
    </source>
</evidence>
<evidence type="ECO:0000313" key="14">
    <source>
        <dbReference type="EMBL" id="MBL0389050.1"/>
    </source>
</evidence>
<dbReference type="PANTHER" id="PTHR37461">
    <property type="entry name" value="ANTI-SIGMA-K FACTOR RSKA"/>
    <property type="match status" value="1"/>
</dbReference>
<dbReference type="RefSeq" id="WP_201638162.1">
    <property type="nucleotide sequence ID" value="NZ_JAEQNB010000008.1"/>
</dbReference>
<evidence type="ECO:0000256" key="3">
    <source>
        <dbReference type="ARBA" id="ARBA00022475"/>
    </source>
</evidence>
<dbReference type="InterPro" id="IPR027383">
    <property type="entry name" value="Znf_put"/>
</dbReference>
<evidence type="ECO:0000313" key="15">
    <source>
        <dbReference type="Proteomes" id="UP000602284"/>
    </source>
</evidence>
<feature type="domain" description="Putative zinc-finger" evidence="13">
    <location>
        <begin position="14"/>
        <end position="39"/>
    </location>
</feature>
<keyword evidence="3" id="KW-1003">Cell membrane</keyword>
<dbReference type="Pfam" id="PF13490">
    <property type="entry name" value="zf-HC2"/>
    <property type="match status" value="1"/>
</dbReference>
<dbReference type="InterPro" id="IPR018764">
    <property type="entry name" value="RskA_C"/>
</dbReference>
<feature type="transmembrane region" description="Helical" evidence="11">
    <location>
        <begin position="106"/>
        <end position="123"/>
    </location>
</feature>
<evidence type="ECO:0000256" key="7">
    <source>
        <dbReference type="ARBA" id="ARBA00024353"/>
    </source>
</evidence>
<evidence type="ECO:0000256" key="6">
    <source>
        <dbReference type="ARBA" id="ARBA00023136"/>
    </source>
</evidence>
<name>A0ABS1JFI4_9BACL</name>
<protein>
    <recommendedName>
        <fullName evidence="8">Anti-sigma-W factor RsiW</fullName>
    </recommendedName>
    <alternativeName>
        <fullName evidence="10">Regulator of SigK</fullName>
    </alternativeName>
    <alternativeName>
        <fullName evidence="9">Sigma-K anti-sigma factor RskA</fullName>
    </alternativeName>
</protein>
<evidence type="ECO:0000256" key="11">
    <source>
        <dbReference type="SAM" id="Phobius"/>
    </source>
</evidence>
<proteinExistence type="inferred from homology"/>
<organism evidence="14 15">
    <name type="scientific">Tumebacillus amylolyticus</name>
    <dbReference type="NCBI Taxonomy" id="2801339"/>
    <lineage>
        <taxon>Bacteria</taxon>
        <taxon>Bacillati</taxon>
        <taxon>Bacillota</taxon>
        <taxon>Bacilli</taxon>
        <taxon>Bacillales</taxon>
        <taxon>Alicyclobacillaceae</taxon>
        <taxon>Tumebacillus</taxon>
    </lineage>
</organism>
<dbReference type="Gene3D" id="1.10.10.1320">
    <property type="entry name" value="Anti-sigma factor, zinc-finger domain"/>
    <property type="match status" value="1"/>
</dbReference>
<keyword evidence="4 11" id="KW-0812">Transmembrane</keyword>
<dbReference type="InterPro" id="IPR041916">
    <property type="entry name" value="Anti_sigma_zinc_sf"/>
</dbReference>
<feature type="domain" description="Anti-sigma K factor RskA C-terminal" evidence="12">
    <location>
        <begin position="111"/>
        <end position="241"/>
    </location>
</feature>
<evidence type="ECO:0000256" key="2">
    <source>
        <dbReference type="ARBA" id="ARBA00004236"/>
    </source>
</evidence>
<dbReference type="InterPro" id="IPR051474">
    <property type="entry name" value="Anti-sigma-K/W_factor"/>
</dbReference>
<evidence type="ECO:0000256" key="9">
    <source>
        <dbReference type="ARBA" id="ARBA00029829"/>
    </source>
</evidence>